<dbReference type="InterPro" id="IPR031981">
    <property type="entry name" value="MIEAP_C"/>
</dbReference>
<reference evidence="2 3" key="1">
    <citation type="journal article" date="2013" name="Curr. Biol.">
        <title>The Genome of the Foraminiferan Reticulomyxa filosa.</title>
        <authorList>
            <person name="Glockner G."/>
            <person name="Hulsmann N."/>
            <person name="Schleicher M."/>
            <person name="Noegel A.A."/>
            <person name="Eichinger L."/>
            <person name="Gallinger C."/>
            <person name="Pawlowski J."/>
            <person name="Sierra R."/>
            <person name="Euteneuer U."/>
            <person name="Pillet L."/>
            <person name="Moustafa A."/>
            <person name="Platzer M."/>
            <person name="Groth M."/>
            <person name="Szafranski K."/>
            <person name="Schliwa M."/>
        </authorList>
    </citation>
    <scope>NUCLEOTIDE SEQUENCE [LARGE SCALE GENOMIC DNA]</scope>
</reference>
<accession>X6NC82</accession>
<dbReference type="AlphaFoldDB" id="X6NC82"/>
<protein>
    <recommendedName>
        <fullName evidence="1">Mitochondria-eating protein C-terminal domain-containing protein</fullName>
    </recommendedName>
</protein>
<organism evidence="2 3">
    <name type="scientific">Reticulomyxa filosa</name>
    <dbReference type="NCBI Taxonomy" id="46433"/>
    <lineage>
        <taxon>Eukaryota</taxon>
        <taxon>Sar</taxon>
        <taxon>Rhizaria</taxon>
        <taxon>Retaria</taxon>
        <taxon>Foraminifera</taxon>
        <taxon>Monothalamids</taxon>
        <taxon>Reticulomyxidae</taxon>
        <taxon>Reticulomyxa</taxon>
    </lineage>
</organism>
<keyword evidence="3" id="KW-1185">Reference proteome</keyword>
<feature type="non-terminal residue" evidence="2">
    <location>
        <position position="1"/>
    </location>
</feature>
<feature type="domain" description="Mitochondria-eating protein C-terminal" evidence="1">
    <location>
        <begin position="39"/>
        <end position="164"/>
    </location>
</feature>
<evidence type="ECO:0000313" key="2">
    <source>
        <dbReference type="EMBL" id="ETO23508.1"/>
    </source>
</evidence>
<comment type="caution">
    <text evidence="2">The sequence shown here is derived from an EMBL/GenBank/DDBJ whole genome shotgun (WGS) entry which is preliminary data.</text>
</comment>
<name>X6NC82_RETFI</name>
<sequence length="237" mass="28350">RENGIYEREELTTTKSHPQKLTLKKKEVLKFTIGHYLQQNYESLLHAPSSTDHSKSKLTLTVDKVAQKYNEKMTFLDCLNELVFLFVLFFQEKEQLKELTEDYLKYACEVCWLMILQDVTMSLTPTEFQPKETVIFDDKLHIRYYGSENVPHVSYFVWPAVKRGDALFDTLPFVRIKFFFFALGNDFKFICYDSTKQKKITELCAHWKLKKKILLDRKFSLQKFFEISIDYYYKTKK</sequence>
<dbReference type="Pfam" id="PF16026">
    <property type="entry name" value="MIEAP"/>
    <property type="match status" value="1"/>
</dbReference>
<evidence type="ECO:0000313" key="3">
    <source>
        <dbReference type="Proteomes" id="UP000023152"/>
    </source>
</evidence>
<proteinExistence type="predicted"/>
<evidence type="ECO:0000259" key="1">
    <source>
        <dbReference type="Pfam" id="PF16026"/>
    </source>
</evidence>
<dbReference type="EMBL" id="ASPP01009887">
    <property type="protein sequence ID" value="ETO23508.1"/>
    <property type="molecule type" value="Genomic_DNA"/>
</dbReference>
<dbReference type="Proteomes" id="UP000023152">
    <property type="component" value="Unassembled WGS sequence"/>
</dbReference>
<gene>
    <name evidence="2" type="ORF">RFI_13671</name>
</gene>